<dbReference type="SUPFAM" id="SSF51126">
    <property type="entry name" value="Pectin lyase-like"/>
    <property type="match status" value="2"/>
</dbReference>
<evidence type="ECO:0000256" key="1">
    <source>
        <dbReference type="ARBA" id="ARBA00022729"/>
    </source>
</evidence>
<protein>
    <submittedName>
        <fullName evidence="3">Autotransporter-associated beta strand repeat-containing protein</fullName>
    </submittedName>
</protein>
<dbReference type="Pfam" id="PF12951">
    <property type="entry name" value="PATR"/>
    <property type="match status" value="3"/>
</dbReference>
<keyword evidence="4" id="KW-1185">Reference proteome</keyword>
<dbReference type="RefSeq" id="WP_200392854.1">
    <property type="nucleotide sequence ID" value="NZ_JAENIO010000052.1"/>
</dbReference>
<dbReference type="EMBL" id="JAENIO010000052">
    <property type="protein sequence ID" value="MBK1835419.1"/>
    <property type="molecule type" value="Genomic_DNA"/>
</dbReference>
<proteinExistence type="predicted"/>
<reference evidence="3" key="1">
    <citation type="submission" date="2021-01" db="EMBL/GenBank/DDBJ databases">
        <title>Modified the classification status of verrucomicrobia.</title>
        <authorList>
            <person name="Feng X."/>
        </authorList>
    </citation>
    <scope>NUCLEOTIDE SEQUENCE</scope>
    <source>
        <strain evidence="3">KCTC 12986</strain>
    </source>
</reference>
<dbReference type="Proteomes" id="UP000604083">
    <property type="component" value="Unassembled WGS sequence"/>
</dbReference>
<evidence type="ECO:0000313" key="3">
    <source>
        <dbReference type="EMBL" id="MBK1835419.1"/>
    </source>
</evidence>
<feature type="signal peptide" evidence="2">
    <location>
        <begin position="1"/>
        <end position="24"/>
    </location>
</feature>
<evidence type="ECO:0000256" key="2">
    <source>
        <dbReference type="SAM" id="SignalP"/>
    </source>
</evidence>
<dbReference type="InterPro" id="IPR013425">
    <property type="entry name" value="Autotrns_rpt"/>
</dbReference>
<evidence type="ECO:0000313" key="4">
    <source>
        <dbReference type="Proteomes" id="UP000604083"/>
    </source>
</evidence>
<feature type="chain" id="PRO_5036806114" evidence="2">
    <location>
        <begin position="25"/>
        <end position="1392"/>
    </location>
</feature>
<organism evidence="3 4">
    <name type="scientific">Roseibacillus ishigakijimensis</name>
    <dbReference type="NCBI Taxonomy" id="454146"/>
    <lineage>
        <taxon>Bacteria</taxon>
        <taxon>Pseudomonadati</taxon>
        <taxon>Verrucomicrobiota</taxon>
        <taxon>Verrucomicrobiia</taxon>
        <taxon>Verrucomicrobiales</taxon>
        <taxon>Verrucomicrobiaceae</taxon>
        <taxon>Roseibacillus</taxon>
    </lineage>
</organism>
<dbReference type="InterPro" id="IPR011050">
    <property type="entry name" value="Pectin_lyase_fold/virulence"/>
</dbReference>
<name>A0A934RUV1_9BACT</name>
<gene>
    <name evidence="3" type="ORF">JIN78_15220</name>
</gene>
<accession>A0A934RUV1</accession>
<comment type="caution">
    <text evidence="3">The sequence shown here is derived from an EMBL/GenBank/DDBJ whole genome shotgun (WGS) entry which is preliminary data.</text>
</comment>
<keyword evidence="1 2" id="KW-0732">Signal</keyword>
<dbReference type="NCBIfam" id="TIGR02601">
    <property type="entry name" value="autotrns_rpt"/>
    <property type="match status" value="2"/>
</dbReference>
<sequence>MKKTIKLSLLLVGTYTGLASFSFGQSTWDFGASTQNFTDDANWDPDGVPANGNWTVNIAADGQTPIISTAVVATAADTWVGSGDGTSGVLTIESGGSIDTSTKWLRVGHLGGTGVLNVLAGANYISDNQIRLGEDGGNGTLNVDGGTISVAALDGNGMATINVTNNGSLTTTGGNVRIGSGGGTLTEGTINASGQFFIGSGGMGEFTMSGGSLTTGSWFVPGIGTTDGVPHDGTFNLTGGTLTTSTTQGFTTIGAGGANGTMTMSGGTWTETNTIMLGENTGGSGTLNLTDGLLTTPRIDVAVAGNGTLNLDGGELHTHSIVSGAGTSTINVNGTLITVTADSEEFFSGGTVNLLSDMEVDTAGFNVSGTSNLEGSGGIVKNGLGSLTFSADNPIYSGNMTVNAGDLIVGARFNVPASGDITVADDAGFGVRVLVPGDYVQPTNLSLTGATSRLHLNYLDAEFSVPGAPIIVDGGTFAIDGTITVNLDGVDLATGTYTLIDYSGATKTGTATWQIGTLPETITADGVIVDTGSEIQLSLIAPAPLWEGTEASGDWNLSDLHWVDQATNDQIAFENGLSATFDDSALNYEVVVTEDLTPGAIFFENDFENYTLSSGGGVITGTTGLSKVNGIPANNEGTLTIDGGMANSYTGVTTLGGGIVAIDTFTAAGVPGPLGAATADPANLVFAGGTLNYSGPAVANFDRGFTVTGDGSALVTANDLTLTGTYAGGTEGGSLTKSGAGNITVTSLTENTFGGTGYPSLAIAEADWTFLGNGKEGDQSNNIPGELWVGSIEGVEANLLVEDSILNVGGFFAISRGIGSGVETTITVTDSTVTSGSFSTGFNNGLAANDNLTNITLSGSDWTNGDLAFLSESPNADTVMTLSNGSTLSTNRLLVGMGTDTTAEVTLNDTSSVTLGSSWLAIGTGYGAATNAVGVVTLNDNAVFTDNAGDFNIGDGNGGQGTLTINDSASATATGVVFIGKGEGTGTVTSTGSLVMNGGSFTAQNNIVLGLQNGATGTVEVNGGVFSSTIDGGVVLIGENGAGTFTVNGTGSASFNSVVTLGTNATSVGVLNIETGGLFTANSLNGGAGSATVNFAGGTLQANEDNATFLTGNLTSVLQAAGGTIDTQAHTLTTVAPLSGSGTLEKIGSGTLILGAASGHAGDTTVSEGVLETTNPIFGDAGTLTIASGASVSLPHGQVDRLVALTINGTALPDGDYDSSTHPGAITGTGTLRVGPVIANPYETWIATYYPGESDPALVGATADPDGDGQSNLVEFAFGGLPDDSSSLALATEIIADSNGNSQDELLYTMAVRSGTPAFAGTPSPSASHDGITYTVQGSLDLQDFSSAVSVVTPPVTAGLPAAPSGYEYRTFSLTASDGLSGKGFLRASVSE</sequence>